<dbReference type="InterPro" id="IPR005467">
    <property type="entry name" value="His_kinase_dom"/>
</dbReference>
<dbReference type="InterPro" id="IPR003660">
    <property type="entry name" value="HAMP_dom"/>
</dbReference>
<dbReference type="PANTHER" id="PTHR45436">
    <property type="entry name" value="SENSOR HISTIDINE KINASE YKOH"/>
    <property type="match status" value="1"/>
</dbReference>
<dbReference type="InterPro" id="IPR003594">
    <property type="entry name" value="HATPase_dom"/>
</dbReference>
<dbReference type="Pfam" id="PF02518">
    <property type="entry name" value="HATPase_c"/>
    <property type="match status" value="1"/>
</dbReference>
<dbReference type="InterPro" id="IPR050428">
    <property type="entry name" value="TCS_sensor_his_kinase"/>
</dbReference>
<accession>A0A6G4U9F8</accession>
<dbReference type="Pfam" id="PF00512">
    <property type="entry name" value="HisKA"/>
    <property type="match status" value="1"/>
</dbReference>
<evidence type="ECO:0000256" key="5">
    <source>
        <dbReference type="ARBA" id="ARBA00022679"/>
    </source>
</evidence>
<comment type="caution">
    <text evidence="14">The sequence shown here is derived from an EMBL/GenBank/DDBJ whole genome shotgun (WGS) entry which is preliminary data.</text>
</comment>
<evidence type="ECO:0000313" key="15">
    <source>
        <dbReference type="Proteomes" id="UP000481583"/>
    </source>
</evidence>
<dbReference type="AlphaFoldDB" id="A0A6G4U9F8"/>
<dbReference type="Pfam" id="PF00672">
    <property type="entry name" value="HAMP"/>
    <property type="match status" value="1"/>
</dbReference>
<protein>
    <recommendedName>
        <fullName evidence="3">histidine kinase</fullName>
        <ecNumber evidence="3">2.7.13.3</ecNumber>
    </recommendedName>
</protein>
<dbReference type="PROSITE" id="PS50885">
    <property type="entry name" value="HAMP"/>
    <property type="match status" value="1"/>
</dbReference>
<dbReference type="SUPFAM" id="SSF47384">
    <property type="entry name" value="Homodimeric domain of signal transducing histidine kinase"/>
    <property type="match status" value="1"/>
</dbReference>
<evidence type="ECO:0000256" key="9">
    <source>
        <dbReference type="ARBA" id="ARBA00023012"/>
    </source>
</evidence>
<comment type="subcellular location">
    <subcellularLocation>
        <location evidence="2">Cell membrane</location>
    </subcellularLocation>
</comment>
<dbReference type="Gene3D" id="3.30.565.10">
    <property type="entry name" value="Histidine kinase-like ATPase, C-terminal domain"/>
    <property type="match status" value="1"/>
</dbReference>
<dbReference type="SMART" id="SM00388">
    <property type="entry name" value="HisKA"/>
    <property type="match status" value="1"/>
</dbReference>
<name>A0A6G4U9F8_9ACTN</name>
<evidence type="ECO:0000256" key="1">
    <source>
        <dbReference type="ARBA" id="ARBA00000085"/>
    </source>
</evidence>
<sequence>MKRGTLSGRLTLTNVLILAVGLILAAGASVVGTYMLLLSEVDDSVKRERGGFENAQVTTEMLQAVCGFAKNATTEGDRELEQSLSRETFVLLGPDGKPLKACEQFSHPDPGDRSAFLAKLGDPKQLAESGEVVTVSANDKHYRAAVGKLGDEAMVVFATPYDGVLSAVRKLLWVETAIAIVLLTLLAALSWRAARWRLKPLEDMVETASAISEGDYSRRVGATAHGAAEVEQLRDALNAMLHQIESAMRTREHASARLRQFLADASHELRTPLATVRGYLQLYEKGMLGHGDEEERALKRVGEEADRMGRLVDELLALARLDAHPSRERRPVDLAELARDGAADLLAQQPGRPVEVRTNGRAQVVGDEAQLRQVVGNLLANVRTHTPEEAACAVSVAAENGDGGAGGDGGRAMVLRIADTGPGMREADAARIFDRFFRADPDRGRVAGGSGLGMSIVRAVVEAHGGEVALRTAPGEGLAVTVRLPAHT</sequence>
<dbReference type="InterPro" id="IPR004358">
    <property type="entry name" value="Sig_transdc_His_kin-like_C"/>
</dbReference>
<dbReference type="InterPro" id="IPR036890">
    <property type="entry name" value="HATPase_C_sf"/>
</dbReference>
<keyword evidence="10 11" id="KW-0472">Membrane</keyword>
<keyword evidence="9" id="KW-0902">Two-component regulatory system</keyword>
<dbReference type="Gene3D" id="6.10.340.10">
    <property type="match status" value="1"/>
</dbReference>
<dbReference type="CDD" id="cd06225">
    <property type="entry name" value="HAMP"/>
    <property type="match status" value="1"/>
</dbReference>
<evidence type="ECO:0000256" key="10">
    <source>
        <dbReference type="ARBA" id="ARBA00023136"/>
    </source>
</evidence>
<evidence type="ECO:0000259" key="13">
    <source>
        <dbReference type="PROSITE" id="PS50885"/>
    </source>
</evidence>
<evidence type="ECO:0000259" key="12">
    <source>
        <dbReference type="PROSITE" id="PS50109"/>
    </source>
</evidence>
<dbReference type="SMART" id="SM00387">
    <property type="entry name" value="HATPase_c"/>
    <property type="match status" value="1"/>
</dbReference>
<feature type="domain" description="Histidine kinase" evidence="12">
    <location>
        <begin position="264"/>
        <end position="488"/>
    </location>
</feature>
<evidence type="ECO:0000256" key="6">
    <source>
        <dbReference type="ARBA" id="ARBA00022692"/>
    </source>
</evidence>
<dbReference type="SUPFAM" id="SSF55874">
    <property type="entry name" value="ATPase domain of HSP90 chaperone/DNA topoisomerase II/histidine kinase"/>
    <property type="match status" value="1"/>
</dbReference>
<keyword evidence="8 11" id="KW-1133">Transmembrane helix</keyword>
<comment type="catalytic activity">
    <reaction evidence="1">
        <text>ATP + protein L-histidine = ADP + protein N-phospho-L-histidine.</text>
        <dbReference type="EC" id="2.7.13.3"/>
    </reaction>
</comment>
<evidence type="ECO:0000256" key="8">
    <source>
        <dbReference type="ARBA" id="ARBA00022989"/>
    </source>
</evidence>
<dbReference type="SUPFAM" id="SSF158472">
    <property type="entry name" value="HAMP domain-like"/>
    <property type="match status" value="1"/>
</dbReference>
<evidence type="ECO:0000256" key="4">
    <source>
        <dbReference type="ARBA" id="ARBA00022553"/>
    </source>
</evidence>
<dbReference type="FunFam" id="1.10.287.130:FF:000001">
    <property type="entry name" value="Two-component sensor histidine kinase"/>
    <property type="match status" value="1"/>
</dbReference>
<evidence type="ECO:0000256" key="3">
    <source>
        <dbReference type="ARBA" id="ARBA00012438"/>
    </source>
</evidence>
<reference evidence="14 15" key="1">
    <citation type="submission" date="2020-02" db="EMBL/GenBank/DDBJ databases">
        <title>Whole-genome analyses of novel actinobacteria.</title>
        <authorList>
            <person name="Sahin N."/>
        </authorList>
    </citation>
    <scope>NUCLEOTIDE SEQUENCE [LARGE SCALE GENOMIC DNA]</scope>
    <source>
        <strain evidence="14 15">A7024</strain>
    </source>
</reference>
<gene>
    <name evidence="14" type="ORF">G5C51_32725</name>
</gene>
<dbReference type="CDD" id="cd00082">
    <property type="entry name" value="HisKA"/>
    <property type="match status" value="1"/>
</dbReference>
<keyword evidence="5" id="KW-0808">Transferase</keyword>
<feature type="transmembrane region" description="Helical" evidence="11">
    <location>
        <begin position="171"/>
        <end position="191"/>
    </location>
</feature>
<keyword evidence="7 14" id="KW-0418">Kinase</keyword>
<proteinExistence type="predicted"/>
<evidence type="ECO:0000256" key="11">
    <source>
        <dbReference type="SAM" id="Phobius"/>
    </source>
</evidence>
<dbReference type="PRINTS" id="PR00344">
    <property type="entry name" value="BCTRLSENSOR"/>
</dbReference>
<dbReference type="GO" id="GO:0005886">
    <property type="term" value="C:plasma membrane"/>
    <property type="evidence" value="ECO:0007669"/>
    <property type="project" value="UniProtKB-SubCell"/>
</dbReference>
<keyword evidence="4" id="KW-0597">Phosphoprotein</keyword>
<dbReference type="PANTHER" id="PTHR45436:SF5">
    <property type="entry name" value="SENSOR HISTIDINE KINASE TRCS"/>
    <property type="match status" value="1"/>
</dbReference>
<dbReference type="Gene3D" id="1.10.287.130">
    <property type="match status" value="1"/>
</dbReference>
<dbReference type="InterPro" id="IPR003661">
    <property type="entry name" value="HisK_dim/P_dom"/>
</dbReference>
<dbReference type="CDD" id="cd00075">
    <property type="entry name" value="HATPase"/>
    <property type="match status" value="1"/>
</dbReference>
<evidence type="ECO:0000256" key="7">
    <source>
        <dbReference type="ARBA" id="ARBA00022777"/>
    </source>
</evidence>
<feature type="transmembrane region" description="Helical" evidence="11">
    <location>
        <begin position="12"/>
        <end position="37"/>
    </location>
</feature>
<keyword evidence="15" id="KW-1185">Reference proteome</keyword>
<dbReference type="PROSITE" id="PS50109">
    <property type="entry name" value="HIS_KIN"/>
    <property type="match status" value="1"/>
</dbReference>
<dbReference type="InterPro" id="IPR036097">
    <property type="entry name" value="HisK_dim/P_sf"/>
</dbReference>
<evidence type="ECO:0000313" key="14">
    <source>
        <dbReference type="EMBL" id="NGN68642.1"/>
    </source>
</evidence>
<dbReference type="GO" id="GO:0000155">
    <property type="term" value="F:phosphorelay sensor kinase activity"/>
    <property type="evidence" value="ECO:0007669"/>
    <property type="project" value="InterPro"/>
</dbReference>
<feature type="domain" description="HAMP" evidence="13">
    <location>
        <begin position="195"/>
        <end position="249"/>
    </location>
</feature>
<organism evidence="14 15">
    <name type="scientific">Streptomyces coryli</name>
    <dbReference type="NCBI Taxonomy" id="1128680"/>
    <lineage>
        <taxon>Bacteria</taxon>
        <taxon>Bacillati</taxon>
        <taxon>Actinomycetota</taxon>
        <taxon>Actinomycetes</taxon>
        <taxon>Kitasatosporales</taxon>
        <taxon>Streptomycetaceae</taxon>
        <taxon>Streptomyces</taxon>
    </lineage>
</organism>
<dbReference type="SMART" id="SM00304">
    <property type="entry name" value="HAMP"/>
    <property type="match status" value="1"/>
</dbReference>
<dbReference type="Proteomes" id="UP000481583">
    <property type="component" value="Unassembled WGS sequence"/>
</dbReference>
<keyword evidence="6 11" id="KW-0812">Transmembrane</keyword>
<evidence type="ECO:0000256" key="2">
    <source>
        <dbReference type="ARBA" id="ARBA00004236"/>
    </source>
</evidence>
<dbReference type="EMBL" id="JAAKZV010000219">
    <property type="protein sequence ID" value="NGN68642.1"/>
    <property type="molecule type" value="Genomic_DNA"/>
</dbReference>
<dbReference type="EC" id="2.7.13.3" evidence="3"/>